<name>A0A6A1WGT0_9ROSI</name>
<feature type="region of interest" description="Disordered" evidence="1">
    <location>
        <begin position="72"/>
        <end position="131"/>
    </location>
</feature>
<evidence type="ECO:0000256" key="1">
    <source>
        <dbReference type="SAM" id="MobiDB-lite"/>
    </source>
</evidence>
<evidence type="ECO:0008006" key="5">
    <source>
        <dbReference type="Google" id="ProtNLM"/>
    </source>
</evidence>
<proteinExistence type="predicted"/>
<dbReference type="InterPro" id="IPR008528">
    <property type="entry name" value="unc-13_homologue"/>
</dbReference>
<evidence type="ECO:0000313" key="4">
    <source>
        <dbReference type="Proteomes" id="UP000516437"/>
    </source>
</evidence>
<organism evidence="2 4">
    <name type="scientific">Morella rubra</name>
    <name type="common">Chinese bayberry</name>
    <dbReference type="NCBI Taxonomy" id="262757"/>
    <lineage>
        <taxon>Eukaryota</taxon>
        <taxon>Viridiplantae</taxon>
        <taxon>Streptophyta</taxon>
        <taxon>Embryophyta</taxon>
        <taxon>Tracheophyta</taxon>
        <taxon>Spermatophyta</taxon>
        <taxon>Magnoliopsida</taxon>
        <taxon>eudicotyledons</taxon>
        <taxon>Gunneridae</taxon>
        <taxon>Pentapetalae</taxon>
        <taxon>rosids</taxon>
        <taxon>fabids</taxon>
        <taxon>Fagales</taxon>
        <taxon>Myricaceae</taxon>
        <taxon>Morella</taxon>
    </lineage>
</organism>
<accession>A0A6A1WGT0</accession>
<feature type="compositionally biased region" description="Polar residues" evidence="1">
    <location>
        <begin position="87"/>
        <end position="100"/>
    </location>
</feature>
<dbReference type="AlphaFoldDB" id="A0A6A1WGT0"/>
<reference evidence="2" key="1">
    <citation type="submission" date="2018-07" db="EMBL/GenBank/DDBJ databases">
        <authorList>
            <person name="Gao Z.-S."/>
            <person name="Jia H.-M."/>
            <person name="Jia H.-J."/>
            <person name="Cai Q.-L."/>
            <person name="Wang Y."/>
            <person name="Zhao H.-B."/>
        </authorList>
    </citation>
    <scope>NUCLEOTIDE SEQUENCE</scope>
    <source>
        <tissue evidence="2">Leaves</tissue>
    </source>
</reference>
<dbReference type="OrthoDB" id="1689965at2759"/>
<dbReference type="EMBL" id="RXIC02000020">
    <property type="protein sequence ID" value="KAB1224422.1"/>
    <property type="molecule type" value="Genomic_DNA"/>
</dbReference>
<evidence type="ECO:0000313" key="2">
    <source>
        <dbReference type="EMBL" id="KAB1224414.1"/>
    </source>
</evidence>
<comment type="caution">
    <text evidence="2">The sequence shown here is derived from an EMBL/GenBank/DDBJ whole genome shotgun (WGS) entry which is preliminary data.</text>
</comment>
<reference evidence="2" key="3">
    <citation type="submission" date="2019-09" db="EMBL/GenBank/DDBJ databases">
        <authorList>
            <person name="Gao Z."/>
        </authorList>
    </citation>
    <scope>NUCLEOTIDE SEQUENCE</scope>
    <source>
        <tissue evidence="2">Leaves</tissue>
    </source>
</reference>
<dbReference type="Proteomes" id="UP000516437">
    <property type="component" value="Chromosome 2"/>
</dbReference>
<protein>
    <recommendedName>
        <fullName evidence="5">DUF810 domain-containing protein</fullName>
    </recommendedName>
</protein>
<gene>
    <name evidence="2" type="ORF">CJ030_MR2G016303</name>
    <name evidence="3" type="ORF">CJ030_MR2G016311</name>
</gene>
<evidence type="ECO:0000313" key="3">
    <source>
        <dbReference type="EMBL" id="KAB1224422.1"/>
    </source>
</evidence>
<feature type="region of interest" description="Disordered" evidence="1">
    <location>
        <begin position="1"/>
        <end position="25"/>
    </location>
</feature>
<dbReference type="EMBL" id="RXIC02000020">
    <property type="protein sequence ID" value="KAB1224414.1"/>
    <property type="molecule type" value="Genomic_DNA"/>
</dbReference>
<feature type="compositionally biased region" description="Polar residues" evidence="1">
    <location>
        <begin position="11"/>
        <end position="25"/>
    </location>
</feature>
<sequence length="468" mass="52675">MSNIFRDRVLGSSNRHSQSQSIMQQQPVYQVEDLPSPFGDVGTNISDSELRETAYEILVAACRSTGTRPLTYIPQSEKADRGPTMAPSASLQRSLTSSAASRVKKALGLKTSSSSASKRRGGGGESMSQGRVKKAVTVGELMRVQMRVSEQTDSRIRRALLRVAAGQLGRRIESMVLPLELLQQFKSSDFPNLQEYEAWQRRHLKVLEAGLLLHPHLPLVKTVTEAQQLRQIIRRALDKPLETGKHSESMQVLPSVVMSLACRSFDGSVSATCHWADGFPLNLRLYQMLLAACFDINDETSIIEEIDEVLELIKKTWLILGLNQMLHNLCFSWILFHRYVATGQMENDLLFASNNLLMEVENEVKEIRDPAYSNVLSSTLSVIFGWAEKRLLAYRDTFHSGNIESMQSVVSLGLLSAKILVEDISHEYRRKRKEVSVTCERVETYIRSSLRAAFAQASFILSAYYLWI</sequence>
<dbReference type="PANTHER" id="PTHR31280">
    <property type="entry name" value="PROTEIN UNC-13 HOMOLOG"/>
    <property type="match status" value="1"/>
</dbReference>
<keyword evidence="4" id="KW-1185">Reference proteome</keyword>
<reference evidence="2 4" key="2">
    <citation type="journal article" date="2019" name="Plant Biotechnol. J.">
        <title>The red bayberry genome and genetic basis of sex determination.</title>
        <authorList>
            <person name="Jia H.M."/>
            <person name="Jia H.J."/>
            <person name="Cai Q.L."/>
            <person name="Wang Y."/>
            <person name="Zhao H.B."/>
            <person name="Yang W.F."/>
            <person name="Wang G.Y."/>
            <person name="Li Y.H."/>
            <person name="Zhan D.L."/>
            <person name="Shen Y.T."/>
            <person name="Niu Q.F."/>
            <person name="Chang L."/>
            <person name="Qiu J."/>
            <person name="Zhao L."/>
            <person name="Xie H.B."/>
            <person name="Fu W.Y."/>
            <person name="Jin J."/>
            <person name="Li X.W."/>
            <person name="Jiao Y."/>
            <person name="Zhou C.C."/>
            <person name="Tu T."/>
            <person name="Chai C.Y."/>
            <person name="Gao J.L."/>
            <person name="Fan L.J."/>
            <person name="van de Weg E."/>
            <person name="Wang J.Y."/>
            <person name="Gao Z.S."/>
        </authorList>
    </citation>
    <scope>NUCLEOTIDE SEQUENCE [LARGE SCALE GENOMIC DNA]</scope>
    <source>
        <tissue evidence="2">Leaves</tissue>
    </source>
</reference>
<dbReference type="PANTHER" id="PTHR31280:SF16">
    <property type="entry name" value="GLS PROTEIN (DUF810)"/>
    <property type="match status" value="1"/>
</dbReference>